<evidence type="ECO:0000256" key="10">
    <source>
        <dbReference type="RuleBase" id="RU361115"/>
    </source>
</evidence>
<dbReference type="PANTHER" id="PTHR11157">
    <property type="entry name" value="FATTY ACID ACYL TRANSFERASE-RELATED"/>
    <property type="match status" value="1"/>
</dbReference>
<organism evidence="11 12">
    <name type="scientific">Rhipicephalus microplus</name>
    <name type="common">Cattle tick</name>
    <name type="synonym">Boophilus microplus</name>
    <dbReference type="NCBI Taxonomy" id="6941"/>
    <lineage>
        <taxon>Eukaryota</taxon>
        <taxon>Metazoa</taxon>
        <taxon>Ecdysozoa</taxon>
        <taxon>Arthropoda</taxon>
        <taxon>Chelicerata</taxon>
        <taxon>Arachnida</taxon>
        <taxon>Acari</taxon>
        <taxon>Parasitiformes</taxon>
        <taxon>Ixodida</taxon>
        <taxon>Ixodoidea</taxon>
        <taxon>Ixodidae</taxon>
        <taxon>Rhipicephalinae</taxon>
        <taxon>Rhipicephalus</taxon>
        <taxon>Boophilus</taxon>
    </lineage>
</organism>
<evidence type="ECO:0000256" key="4">
    <source>
        <dbReference type="ARBA" id="ARBA00022692"/>
    </source>
</evidence>
<feature type="transmembrane region" description="Helical" evidence="10">
    <location>
        <begin position="173"/>
        <end position="192"/>
    </location>
</feature>
<dbReference type="GO" id="GO:0042761">
    <property type="term" value="P:very long-chain fatty acid biosynthetic process"/>
    <property type="evidence" value="ECO:0007669"/>
    <property type="project" value="TreeGrafter"/>
</dbReference>
<comment type="subcellular location">
    <subcellularLocation>
        <location evidence="1">Membrane</location>
        <topology evidence="1">Multi-pass membrane protein</topology>
    </subcellularLocation>
</comment>
<evidence type="ECO:0000256" key="2">
    <source>
        <dbReference type="ARBA" id="ARBA00022516"/>
    </source>
</evidence>
<keyword evidence="7 10" id="KW-0443">Lipid metabolism</keyword>
<keyword evidence="12" id="KW-1185">Reference proteome</keyword>
<dbReference type="GO" id="GO:0019367">
    <property type="term" value="P:fatty acid elongation, saturated fatty acid"/>
    <property type="evidence" value="ECO:0007669"/>
    <property type="project" value="TreeGrafter"/>
</dbReference>
<sequence length="380" mass="43794">MGKLWTTRDVRRHWKRQTTRIHRGDGAVREQKQAREAECRQQKRTDHPAAFQAALNLERECKRRWRVDPAKHADELARDAKSSQQRGLTAAAAETVGKMRQDMWQPQGVNGTEAVADYSALSWFKPDERIRDWPLMGSPAAVTSVLALYLMGCVVVGPRLMKDCKAFSMRPILIVYNIAMVALSVFFAYLTVKLAYFKSGYSLVCQANDSKTNPFWEVIFYYGWWYVMLKVGELLDTVFFVLRKKNNHISFLHVLHHTLALITVWLDVNLAIMGQVALFPLLNCSVHVVMYSYYALAALPPSIRPNLWWKRYVTIFQIAQFFVLMVHSLVPVFKDCDFPRPFAVFMALEAALFFYLFSDFYVKNYGSQKQGDSSTKLKGQ</sequence>
<dbReference type="EC" id="2.3.1.199" evidence="10"/>
<gene>
    <name evidence="11" type="ORF">HPB51_003411</name>
</gene>
<keyword evidence="9 10" id="KW-0275">Fatty acid biosynthesis</keyword>
<evidence type="ECO:0000313" key="11">
    <source>
        <dbReference type="EMBL" id="KAH8020754.1"/>
    </source>
</evidence>
<dbReference type="Pfam" id="PF01151">
    <property type="entry name" value="ELO"/>
    <property type="match status" value="1"/>
</dbReference>
<keyword evidence="4 10" id="KW-0812">Transmembrane</keyword>
<dbReference type="Proteomes" id="UP000821866">
    <property type="component" value="Chromosome 7"/>
</dbReference>
<keyword evidence="3 10" id="KW-0808">Transferase</keyword>
<evidence type="ECO:0000313" key="12">
    <source>
        <dbReference type="Proteomes" id="UP000821866"/>
    </source>
</evidence>
<evidence type="ECO:0000256" key="6">
    <source>
        <dbReference type="ARBA" id="ARBA00022989"/>
    </source>
</evidence>
<comment type="similarity">
    <text evidence="10">Belongs to the ELO family.</text>
</comment>
<dbReference type="VEuPathDB" id="VectorBase:LOC119174426"/>
<evidence type="ECO:0000256" key="3">
    <source>
        <dbReference type="ARBA" id="ARBA00022679"/>
    </source>
</evidence>
<dbReference type="InterPro" id="IPR002076">
    <property type="entry name" value="ELO_fam"/>
</dbReference>
<evidence type="ECO:0000256" key="7">
    <source>
        <dbReference type="ARBA" id="ARBA00023098"/>
    </source>
</evidence>
<comment type="caution">
    <text evidence="11">The sequence shown here is derived from an EMBL/GenBank/DDBJ whole genome shotgun (WGS) entry which is preliminary data.</text>
</comment>
<dbReference type="GO" id="GO:0009922">
    <property type="term" value="F:fatty acid elongase activity"/>
    <property type="evidence" value="ECO:0007669"/>
    <property type="project" value="UniProtKB-EC"/>
</dbReference>
<comment type="catalytic activity">
    <reaction evidence="10">
        <text>a very-long-chain acyl-CoA + malonyl-CoA + H(+) = a very-long-chain 3-oxoacyl-CoA + CO2 + CoA</text>
        <dbReference type="Rhea" id="RHEA:32727"/>
        <dbReference type="ChEBI" id="CHEBI:15378"/>
        <dbReference type="ChEBI" id="CHEBI:16526"/>
        <dbReference type="ChEBI" id="CHEBI:57287"/>
        <dbReference type="ChEBI" id="CHEBI:57384"/>
        <dbReference type="ChEBI" id="CHEBI:90725"/>
        <dbReference type="ChEBI" id="CHEBI:90736"/>
        <dbReference type="EC" id="2.3.1.199"/>
    </reaction>
</comment>
<keyword evidence="8 10" id="KW-0472">Membrane</keyword>
<dbReference type="GO" id="GO:0005789">
    <property type="term" value="C:endoplasmic reticulum membrane"/>
    <property type="evidence" value="ECO:0007669"/>
    <property type="project" value="TreeGrafter"/>
</dbReference>
<keyword evidence="5 10" id="KW-0276">Fatty acid metabolism</keyword>
<dbReference type="PANTHER" id="PTHR11157:SF69">
    <property type="entry name" value="ELONGATION OF VERY LONG CHAIN FATTY ACIDS PROTEIN 7"/>
    <property type="match status" value="1"/>
</dbReference>
<evidence type="ECO:0000256" key="8">
    <source>
        <dbReference type="ARBA" id="ARBA00023136"/>
    </source>
</evidence>
<reference evidence="11" key="1">
    <citation type="journal article" date="2020" name="Cell">
        <title>Large-Scale Comparative Analyses of Tick Genomes Elucidate Their Genetic Diversity and Vector Capacities.</title>
        <authorList>
            <consortium name="Tick Genome and Microbiome Consortium (TIGMIC)"/>
            <person name="Jia N."/>
            <person name="Wang J."/>
            <person name="Shi W."/>
            <person name="Du L."/>
            <person name="Sun Y."/>
            <person name="Zhan W."/>
            <person name="Jiang J.F."/>
            <person name="Wang Q."/>
            <person name="Zhang B."/>
            <person name="Ji P."/>
            <person name="Bell-Sakyi L."/>
            <person name="Cui X.M."/>
            <person name="Yuan T.T."/>
            <person name="Jiang B.G."/>
            <person name="Yang W.F."/>
            <person name="Lam T.T."/>
            <person name="Chang Q.C."/>
            <person name="Ding S.J."/>
            <person name="Wang X.J."/>
            <person name="Zhu J.G."/>
            <person name="Ruan X.D."/>
            <person name="Zhao L."/>
            <person name="Wei J.T."/>
            <person name="Ye R.Z."/>
            <person name="Que T.C."/>
            <person name="Du C.H."/>
            <person name="Zhou Y.H."/>
            <person name="Cheng J.X."/>
            <person name="Dai P.F."/>
            <person name="Guo W.B."/>
            <person name="Han X.H."/>
            <person name="Huang E.J."/>
            <person name="Li L.F."/>
            <person name="Wei W."/>
            <person name="Gao Y.C."/>
            <person name="Liu J.Z."/>
            <person name="Shao H.Z."/>
            <person name="Wang X."/>
            <person name="Wang C.C."/>
            <person name="Yang T.C."/>
            <person name="Huo Q.B."/>
            <person name="Li W."/>
            <person name="Chen H.Y."/>
            <person name="Chen S.E."/>
            <person name="Zhou L.G."/>
            <person name="Ni X.B."/>
            <person name="Tian J.H."/>
            <person name="Sheng Y."/>
            <person name="Liu T."/>
            <person name="Pan Y.S."/>
            <person name="Xia L.Y."/>
            <person name="Li J."/>
            <person name="Zhao F."/>
            <person name="Cao W.C."/>
        </authorList>
    </citation>
    <scope>NUCLEOTIDE SEQUENCE</scope>
    <source>
        <strain evidence="11">Rmic-2018</strain>
    </source>
</reference>
<evidence type="ECO:0000256" key="5">
    <source>
        <dbReference type="ARBA" id="ARBA00022832"/>
    </source>
</evidence>
<feature type="transmembrane region" description="Helical" evidence="10">
    <location>
        <begin position="140"/>
        <end position="161"/>
    </location>
</feature>
<dbReference type="GO" id="GO:0034626">
    <property type="term" value="P:fatty acid elongation, polyunsaturated fatty acid"/>
    <property type="evidence" value="ECO:0007669"/>
    <property type="project" value="TreeGrafter"/>
</dbReference>
<keyword evidence="6 10" id="KW-1133">Transmembrane helix</keyword>
<keyword evidence="2 10" id="KW-0444">Lipid biosynthesis</keyword>
<feature type="transmembrane region" description="Helical" evidence="10">
    <location>
        <begin position="342"/>
        <end position="362"/>
    </location>
</feature>
<feature type="transmembrane region" description="Helical" evidence="10">
    <location>
        <begin position="254"/>
        <end position="272"/>
    </location>
</feature>
<dbReference type="AlphaFoldDB" id="A0A9J6DFF9"/>
<proteinExistence type="inferred from homology"/>
<evidence type="ECO:0000256" key="9">
    <source>
        <dbReference type="ARBA" id="ARBA00023160"/>
    </source>
</evidence>
<dbReference type="GO" id="GO:0034625">
    <property type="term" value="P:fatty acid elongation, monounsaturated fatty acid"/>
    <property type="evidence" value="ECO:0007669"/>
    <property type="project" value="TreeGrafter"/>
</dbReference>
<evidence type="ECO:0000256" key="1">
    <source>
        <dbReference type="ARBA" id="ARBA00004141"/>
    </source>
</evidence>
<feature type="transmembrane region" description="Helical" evidence="10">
    <location>
        <begin position="311"/>
        <end position="330"/>
    </location>
</feature>
<name>A0A9J6DFF9_RHIMP</name>
<protein>
    <recommendedName>
        <fullName evidence="10">Elongation of very long chain fatty acids protein</fullName>
        <ecNumber evidence="10">2.3.1.199</ecNumber>
    </recommendedName>
    <alternativeName>
        <fullName evidence="10">Very-long-chain 3-oxoacyl-CoA synthase</fullName>
    </alternativeName>
</protein>
<accession>A0A9J6DFF9</accession>
<feature type="transmembrane region" description="Helical" evidence="10">
    <location>
        <begin position="219"/>
        <end position="242"/>
    </location>
</feature>
<dbReference type="EMBL" id="JABSTU010000009">
    <property type="protein sequence ID" value="KAH8020754.1"/>
    <property type="molecule type" value="Genomic_DNA"/>
</dbReference>
<reference evidence="11" key="2">
    <citation type="submission" date="2021-09" db="EMBL/GenBank/DDBJ databases">
        <authorList>
            <person name="Jia N."/>
            <person name="Wang J."/>
            <person name="Shi W."/>
            <person name="Du L."/>
            <person name="Sun Y."/>
            <person name="Zhan W."/>
            <person name="Jiang J."/>
            <person name="Wang Q."/>
            <person name="Zhang B."/>
            <person name="Ji P."/>
            <person name="Sakyi L.B."/>
            <person name="Cui X."/>
            <person name="Yuan T."/>
            <person name="Jiang B."/>
            <person name="Yang W."/>
            <person name="Lam T.T.-Y."/>
            <person name="Chang Q."/>
            <person name="Ding S."/>
            <person name="Wang X."/>
            <person name="Zhu J."/>
            <person name="Ruan X."/>
            <person name="Zhao L."/>
            <person name="Wei J."/>
            <person name="Que T."/>
            <person name="Du C."/>
            <person name="Cheng J."/>
            <person name="Dai P."/>
            <person name="Han X."/>
            <person name="Huang E."/>
            <person name="Gao Y."/>
            <person name="Liu J."/>
            <person name="Shao H."/>
            <person name="Ye R."/>
            <person name="Li L."/>
            <person name="Wei W."/>
            <person name="Wang X."/>
            <person name="Wang C."/>
            <person name="Huo Q."/>
            <person name="Li W."/>
            <person name="Guo W."/>
            <person name="Chen H."/>
            <person name="Chen S."/>
            <person name="Zhou L."/>
            <person name="Zhou L."/>
            <person name="Ni X."/>
            <person name="Tian J."/>
            <person name="Zhou Y."/>
            <person name="Sheng Y."/>
            <person name="Liu T."/>
            <person name="Pan Y."/>
            <person name="Xia L."/>
            <person name="Li J."/>
            <person name="Zhao F."/>
            <person name="Cao W."/>
        </authorList>
    </citation>
    <scope>NUCLEOTIDE SEQUENCE</scope>
    <source>
        <strain evidence="11">Rmic-2018</strain>
        <tissue evidence="11">Larvae</tissue>
    </source>
</reference>
<feature type="transmembrane region" description="Helical" evidence="10">
    <location>
        <begin position="278"/>
        <end position="299"/>
    </location>
</feature>
<dbReference type="GO" id="GO:0030148">
    <property type="term" value="P:sphingolipid biosynthetic process"/>
    <property type="evidence" value="ECO:0007669"/>
    <property type="project" value="TreeGrafter"/>
</dbReference>